<feature type="transmembrane region" description="Helical" evidence="1">
    <location>
        <begin position="249"/>
        <end position="269"/>
    </location>
</feature>
<dbReference type="EMBL" id="KB445796">
    <property type="protein sequence ID" value="EMD37404.1"/>
    <property type="molecule type" value="Genomic_DNA"/>
</dbReference>
<evidence type="ECO:0000256" key="1">
    <source>
        <dbReference type="SAM" id="Phobius"/>
    </source>
</evidence>
<keyword evidence="1" id="KW-0472">Membrane</keyword>
<dbReference type="AlphaFoldDB" id="M2PM03"/>
<dbReference type="OrthoDB" id="2733714at2759"/>
<feature type="transmembrane region" description="Helical" evidence="1">
    <location>
        <begin position="54"/>
        <end position="75"/>
    </location>
</feature>
<proteinExistence type="predicted"/>
<organism evidence="2 3">
    <name type="scientific">Ceriporiopsis subvermispora (strain B)</name>
    <name type="common">White-rot fungus</name>
    <name type="synonym">Gelatoporia subvermispora</name>
    <dbReference type="NCBI Taxonomy" id="914234"/>
    <lineage>
        <taxon>Eukaryota</taxon>
        <taxon>Fungi</taxon>
        <taxon>Dikarya</taxon>
        <taxon>Basidiomycota</taxon>
        <taxon>Agaricomycotina</taxon>
        <taxon>Agaricomycetes</taxon>
        <taxon>Polyporales</taxon>
        <taxon>Gelatoporiaceae</taxon>
        <taxon>Gelatoporia</taxon>
    </lineage>
</organism>
<dbReference type="Proteomes" id="UP000016930">
    <property type="component" value="Unassembled WGS sequence"/>
</dbReference>
<keyword evidence="1" id="KW-0812">Transmembrane</keyword>
<dbReference type="PANTHER" id="PTHR35043">
    <property type="entry name" value="TRANSCRIPTION FACTOR DOMAIN-CONTAINING PROTEIN"/>
    <property type="match status" value="1"/>
</dbReference>
<keyword evidence="3" id="KW-1185">Reference proteome</keyword>
<gene>
    <name evidence="2" type="ORF">CERSUDRAFT_73306</name>
</gene>
<evidence type="ECO:0000313" key="2">
    <source>
        <dbReference type="EMBL" id="EMD37404.1"/>
    </source>
</evidence>
<feature type="transmembrane region" description="Helical" evidence="1">
    <location>
        <begin position="320"/>
        <end position="342"/>
    </location>
</feature>
<reference evidence="2 3" key="1">
    <citation type="journal article" date="2012" name="Proc. Natl. Acad. Sci. U.S.A.">
        <title>Comparative genomics of Ceriporiopsis subvermispora and Phanerochaete chrysosporium provide insight into selective ligninolysis.</title>
        <authorList>
            <person name="Fernandez-Fueyo E."/>
            <person name="Ruiz-Duenas F.J."/>
            <person name="Ferreira P."/>
            <person name="Floudas D."/>
            <person name="Hibbett D.S."/>
            <person name="Canessa P."/>
            <person name="Larrondo L.F."/>
            <person name="James T.Y."/>
            <person name="Seelenfreund D."/>
            <person name="Lobos S."/>
            <person name="Polanco R."/>
            <person name="Tello M."/>
            <person name="Honda Y."/>
            <person name="Watanabe T."/>
            <person name="Watanabe T."/>
            <person name="Ryu J.S."/>
            <person name="Kubicek C.P."/>
            <person name="Schmoll M."/>
            <person name="Gaskell J."/>
            <person name="Hammel K.E."/>
            <person name="St John F.J."/>
            <person name="Vanden Wymelenberg A."/>
            <person name="Sabat G."/>
            <person name="Splinter BonDurant S."/>
            <person name="Syed K."/>
            <person name="Yadav J.S."/>
            <person name="Doddapaneni H."/>
            <person name="Subramanian V."/>
            <person name="Lavin J.L."/>
            <person name="Oguiza J.A."/>
            <person name="Perez G."/>
            <person name="Pisabarro A.G."/>
            <person name="Ramirez L."/>
            <person name="Santoyo F."/>
            <person name="Master E."/>
            <person name="Coutinho P.M."/>
            <person name="Henrissat B."/>
            <person name="Lombard V."/>
            <person name="Magnuson J.K."/>
            <person name="Kuees U."/>
            <person name="Hori C."/>
            <person name="Igarashi K."/>
            <person name="Samejima M."/>
            <person name="Held B.W."/>
            <person name="Barry K.W."/>
            <person name="LaButti K.M."/>
            <person name="Lapidus A."/>
            <person name="Lindquist E.A."/>
            <person name="Lucas S.M."/>
            <person name="Riley R."/>
            <person name="Salamov A.A."/>
            <person name="Hoffmeister D."/>
            <person name="Schwenk D."/>
            <person name="Hadar Y."/>
            <person name="Yarden O."/>
            <person name="de Vries R.P."/>
            <person name="Wiebenga A."/>
            <person name="Stenlid J."/>
            <person name="Eastwood D."/>
            <person name="Grigoriev I.V."/>
            <person name="Berka R.M."/>
            <person name="Blanchette R.A."/>
            <person name="Kersten P."/>
            <person name="Martinez A.T."/>
            <person name="Vicuna R."/>
            <person name="Cullen D."/>
        </authorList>
    </citation>
    <scope>NUCLEOTIDE SEQUENCE [LARGE SCALE GENOMIC DNA]</scope>
    <source>
        <strain evidence="2 3">B</strain>
    </source>
</reference>
<feature type="transmembrane region" description="Helical" evidence="1">
    <location>
        <begin position="25"/>
        <end position="42"/>
    </location>
</feature>
<feature type="transmembrane region" description="Helical" evidence="1">
    <location>
        <begin position="183"/>
        <end position="204"/>
    </location>
</feature>
<protein>
    <submittedName>
        <fullName evidence="2">Uncharacterized protein</fullName>
    </submittedName>
</protein>
<accession>M2PM03</accession>
<dbReference type="PANTHER" id="PTHR35043:SF7">
    <property type="entry name" value="TRANSCRIPTION FACTOR DOMAIN-CONTAINING PROTEIN"/>
    <property type="match status" value="1"/>
</dbReference>
<sequence>MRNSTTLDTTRGFVAGPSIRGTMDIFWSCSSALALCTWTAIYRRRAMNVGSVAVEKVALAILFILVPEILLTRALCEVLEARHSVALYRKYGEEIAGEEWSIDVVRHASMGGFSLEDKRPLTMEDILILIRHRFISTQQPYLMKIEGPRRAIMFLKTIACIQALWLGAQCIAREAIGLPISTLEIGTLGYVLLALVIQAVDWLLPQHGDVVMPIFLLPGKTYQDAGRIMQQPSGIEHTKSRSEIYETRFAGILCIAACIGFGLWCCLAWNNEFPSRIEQKMWRICSILSMFPLPAIALSISVLDPSLHPDGSLRHLISKIIFPLVLGLSVALYTFVRFFVVVEMFIGLRQMPAGVFHAIPWADFLPHI</sequence>
<keyword evidence="1" id="KW-1133">Transmembrane helix</keyword>
<name>M2PM03_CERS8</name>
<evidence type="ECO:0000313" key="3">
    <source>
        <dbReference type="Proteomes" id="UP000016930"/>
    </source>
</evidence>
<feature type="transmembrane region" description="Helical" evidence="1">
    <location>
        <begin position="151"/>
        <end position="171"/>
    </location>
</feature>
<dbReference type="HOGENOM" id="CLU_022883_6_0_1"/>
<feature type="transmembrane region" description="Helical" evidence="1">
    <location>
        <begin position="281"/>
        <end position="300"/>
    </location>
</feature>